<evidence type="ECO:0000256" key="5">
    <source>
        <dbReference type="SAM" id="Phobius"/>
    </source>
</evidence>
<organism evidence="7 8">
    <name type="scientific">Mytilus coruscus</name>
    <name type="common">Sea mussel</name>
    <dbReference type="NCBI Taxonomy" id="42192"/>
    <lineage>
        <taxon>Eukaryota</taxon>
        <taxon>Metazoa</taxon>
        <taxon>Spiralia</taxon>
        <taxon>Lophotrochozoa</taxon>
        <taxon>Mollusca</taxon>
        <taxon>Bivalvia</taxon>
        <taxon>Autobranchia</taxon>
        <taxon>Pteriomorphia</taxon>
        <taxon>Mytilida</taxon>
        <taxon>Mytiloidea</taxon>
        <taxon>Mytilidae</taxon>
        <taxon>Mytilinae</taxon>
        <taxon>Mytilus</taxon>
    </lineage>
</organism>
<feature type="transmembrane region" description="Helical" evidence="5">
    <location>
        <begin position="802"/>
        <end position="823"/>
    </location>
</feature>
<dbReference type="Gene3D" id="1.20.1250.20">
    <property type="entry name" value="MFS general substrate transporter like domains"/>
    <property type="match status" value="2"/>
</dbReference>
<feature type="transmembrane region" description="Helical" evidence="5">
    <location>
        <begin position="665"/>
        <end position="685"/>
    </location>
</feature>
<dbReference type="GO" id="GO:0022857">
    <property type="term" value="F:transmembrane transporter activity"/>
    <property type="evidence" value="ECO:0007669"/>
    <property type="project" value="InterPro"/>
</dbReference>
<feature type="transmembrane region" description="Helical" evidence="5">
    <location>
        <begin position="157"/>
        <end position="176"/>
    </location>
</feature>
<dbReference type="AlphaFoldDB" id="A0A6J8EUN9"/>
<evidence type="ECO:0000256" key="3">
    <source>
        <dbReference type="ARBA" id="ARBA00022989"/>
    </source>
</evidence>
<feature type="transmembrane region" description="Helical" evidence="5">
    <location>
        <begin position="641"/>
        <end position="659"/>
    </location>
</feature>
<feature type="transmembrane region" description="Helical" evidence="5">
    <location>
        <begin position="182"/>
        <end position="202"/>
    </location>
</feature>
<evidence type="ECO:0000259" key="6">
    <source>
        <dbReference type="PROSITE" id="PS50850"/>
    </source>
</evidence>
<dbReference type="Pfam" id="PF00083">
    <property type="entry name" value="Sugar_tr"/>
    <property type="match status" value="2"/>
</dbReference>
<dbReference type="Proteomes" id="UP000507470">
    <property type="component" value="Unassembled WGS sequence"/>
</dbReference>
<dbReference type="SUPFAM" id="SSF103473">
    <property type="entry name" value="MFS general substrate transporter"/>
    <property type="match status" value="2"/>
</dbReference>
<feature type="domain" description="Major facilitator superfamily (MFS) profile" evidence="6">
    <location>
        <begin position="20"/>
        <end position="502"/>
    </location>
</feature>
<feature type="transmembrane region" description="Helical" evidence="5">
    <location>
        <begin position="352"/>
        <end position="371"/>
    </location>
</feature>
<feature type="transmembrane region" description="Helical" evidence="5">
    <location>
        <begin position="132"/>
        <end position="150"/>
    </location>
</feature>
<dbReference type="InterPro" id="IPR020846">
    <property type="entry name" value="MFS_dom"/>
</dbReference>
<feature type="transmembrane region" description="Helical" evidence="5">
    <location>
        <begin position="383"/>
        <end position="404"/>
    </location>
</feature>
<dbReference type="PROSITE" id="PS50850">
    <property type="entry name" value="MFS"/>
    <property type="match status" value="2"/>
</dbReference>
<keyword evidence="8" id="KW-1185">Reference proteome</keyword>
<protein>
    <submittedName>
        <fullName evidence="7">SLC22A4_5</fullName>
    </submittedName>
</protein>
<feature type="transmembrane region" description="Helical" evidence="5">
    <location>
        <begin position="476"/>
        <end position="497"/>
    </location>
</feature>
<feature type="transmembrane region" description="Helical" evidence="5">
    <location>
        <begin position="697"/>
        <end position="719"/>
    </location>
</feature>
<dbReference type="GO" id="GO:0016020">
    <property type="term" value="C:membrane"/>
    <property type="evidence" value="ECO:0007669"/>
    <property type="project" value="UniProtKB-SubCell"/>
</dbReference>
<dbReference type="InterPro" id="IPR036259">
    <property type="entry name" value="MFS_trans_sf"/>
</dbReference>
<keyword evidence="4 5" id="KW-0472">Membrane</keyword>
<feature type="transmembrane region" description="Helical" evidence="5">
    <location>
        <begin position="319"/>
        <end position="340"/>
    </location>
</feature>
<keyword evidence="2 5" id="KW-0812">Transmembrane</keyword>
<feature type="transmembrane region" description="Helical" evidence="5">
    <location>
        <begin position="835"/>
        <end position="854"/>
    </location>
</feature>
<sequence length="1000" mass="110879">MKFDAILTQIGSFGPYQKRNYVLLMIGWIFTGPFMGLSVFINGIPDHRCQIPGLENDTFEIQGSQHQRLIDAYIPLSTHDNKKFMNNVTHPINATKSKCSSWVYSKKLFDNTFVMKENLVCDSKYKVSLSKTIFFGGVLLGSFMFGVISDSIGRKKTLLVAGIFLLASGMSLAFSVNYTMFVVLRFCTGVCVVGVFMTVYVIGMEWVGPSRRTFVGLVIALIGPVGSLYYILISFYVRQWNWIIVALTIPIGLFLTLWWFVPESPRWLSGKGRKKEAAALLKHAAFINKTEFSEKVMEELAPEKKEAGKVWLLFSDRTLGCRTVVIFYNWMVASMVFYGLSLNTGMLYGDYYINFLLSVLMEFPGHALPIFMIDRIGRKKSHIIYMTVGGLSCLSTIFTVNYGGKELQPLTTALAMIGKLFSTAAFATIYVISAEVFPTAIRNAGMGSSSCWARLGGMISPFIADTADLVGGTTGTAIPLVIFGGACLIAACLTLLLPETLNQHLPESIEDGKNFGKCRIPGFENDTYAIQGPEHQRLVDEFIPISTHDNQVYDQCHVYKINQSDTVFNNYSHPINATISKCRLWVYSKQVFGNTFVMKENLVCDNKYKVALSKTIFFGGILLGSIVSGVVSDTLGRKKTLVMSVIFMFVSGMTLAWSVNYLMFVILRFCNGMSSVGIFITVYVIAMEWVGPSKRTFAGLMMGFLGTVGTLIFILVSYYVRQWNWIIIAFAAPVGVFLALCWFIPESPRWLCGKGRKKEATALLKHAASINRTEFSEKHMEEIPLEKKEAGKPWLLFSNRTLGCRTVVIFYNWMVVSMVFFGLTLNTGILYGDYYINFLFATLMEFPGSALPIFMIDRIGRKKSYIIYMTIGGFSCLSTIFTVNYGGKDLQPLTTALALVGKLFSTAAFATIYVISAEVFPTAIRNTGMGLSSCWARVGGMISPFIADTADLIGGTTGTAIPLVIFGGSCLVAAGMTLLLPETLNQHLPESIEDGKNFGK</sequence>
<feature type="transmembrane region" description="Helical" evidence="5">
    <location>
        <begin position="21"/>
        <end position="44"/>
    </location>
</feature>
<feature type="transmembrane region" description="Helical" evidence="5">
    <location>
        <begin position="242"/>
        <end position="261"/>
    </location>
</feature>
<feature type="transmembrane region" description="Helical" evidence="5">
    <location>
        <begin position="893"/>
        <end position="915"/>
    </location>
</feature>
<name>A0A6J8EUN9_MYTCO</name>
<dbReference type="InterPro" id="IPR005828">
    <property type="entry name" value="MFS_sugar_transport-like"/>
</dbReference>
<dbReference type="FunFam" id="1.20.1250.20:FF:000023">
    <property type="entry name" value="Solute carrier family 22 member 6"/>
    <property type="match status" value="2"/>
</dbReference>
<gene>
    <name evidence="7" type="ORF">MCOR_54921</name>
</gene>
<evidence type="ECO:0000256" key="2">
    <source>
        <dbReference type="ARBA" id="ARBA00022692"/>
    </source>
</evidence>
<evidence type="ECO:0000313" key="7">
    <source>
        <dbReference type="EMBL" id="CAC5422901.1"/>
    </source>
</evidence>
<evidence type="ECO:0000256" key="1">
    <source>
        <dbReference type="ARBA" id="ARBA00004141"/>
    </source>
</evidence>
<evidence type="ECO:0000256" key="4">
    <source>
        <dbReference type="ARBA" id="ARBA00023136"/>
    </source>
</evidence>
<dbReference type="PANTHER" id="PTHR24064">
    <property type="entry name" value="SOLUTE CARRIER FAMILY 22 MEMBER"/>
    <property type="match status" value="1"/>
</dbReference>
<comment type="subcellular location">
    <subcellularLocation>
        <location evidence="1">Membrane</location>
        <topology evidence="1">Multi-pass membrane protein</topology>
    </subcellularLocation>
</comment>
<feature type="transmembrane region" description="Helical" evidence="5">
    <location>
        <begin position="725"/>
        <end position="744"/>
    </location>
</feature>
<dbReference type="CDD" id="cd17317">
    <property type="entry name" value="MFS_SLC22"/>
    <property type="match status" value="2"/>
</dbReference>
<keyword evidence="3 5" id="KW-1133">Transmembrane helix</keyword>
<dbReference type="EMBL" id="CACVKT020009703">
    <property type="protein sequence ID" value="CAC5422901.1"/>
    <property type="molecule type" value="Genomic_DNA"/>
</dbReference>
<dbReference type="OrthoDB" id="6153176at2759"/>
<accession>A0A6J8EUN9</accession>
<feature type="transmembrane region" description="Helical" evidence="5">
    <location>
        <begin position="214"/>
        <end position="236"/>
    </location>
</feature>
<evidence type="ECO:0000313" key="8">
    <source>
        <dbReference type="Proteomes" id="UP000507470"/>
    </source>
</evidence>
<feature type="transmembrane region" description="Helical" evidence="5">
    <location>
        <begin position="866"/>
        <end position="887"/>
    </location>
</feature>
<feature type="transmembrane region" description="Helical" evidence="5">
    <location>
        <begin position="410"/>
        <end position="432"/>
    </location>
</feature>
<feature type="transmembrane region" description="Helical" evidence="5">
    <location>
        <begin position="959"/>
        <end position="980"/>
    </location>
</feature>
<reference evidence="7 8" key="1">
    <citation type="submission" date="2020-06" db="EMBL/GenBank/DDBJ databases">
        <authorList>
            <person name="Li R."/>
            <person name="Bekaert M."/>
        </authorList>
    </citation>
    <scope>NUCLEOTIDE SEQUENCE [LARGE SCALE GENOMIC DNA]</scope>
    <source>
        <strain evidence="8">wild</strain>
    </source>
</reference>
<feature type="domain" description="Major facilitator superfamily (MFS) profile" evidence="6">
    <location>
        <begin position="558"/>
        <end position="985"/>
    </location>
</feature>
<proteinExistence type="predicted"/>